<gene>
    <name evidence="2" type="ORF">GA0116948_10913</name>
</gene>
<proteinExistence type="predicted"/>
<organism evidence="2 3">
    <name type="scientific">Chitinophaga costaii</name>
    <dbReference type="NCBI Taxonomy" id="1335309"/>
    <lineage>
        <taxon>Bacteria</taxon>
        <taxon>Pseudomonadati</taxon>
        <taxon>Bacteroidota</taxon>
        <taxon>Chitinophagia</taxon>
        <taxon>Chitinophagales</taxon>
        <taxon>Chitinophagaceae</taxon>
        <taxon>Chitinophaga</taxon>
    </lineage>
</organism>
<dbReference type="InterPro" id="IPR019734">
    <property type="entry name" value="TPR_rpt"/>
</dbReference>
<keyword evidence="3" id="KW-1185">Reference proteome</keyword>
<accession>A0A1C4EL91</accession>
<evidence type="ECO:0000256" key="1">
    <source>
        <dbReference type="PROSITE-ProRule" id="PRU00339"/>
    </source>
</evidence>
<dbReference type="STRING" id="1335309.GA0116948_10913"/>
<dbReference type="RefSeq" id="WP_108675046.1">
    <property type="nucleotide sequence ID" value="NZ_FMAR01000009.1"/>
</dbReference>
<dbReference type="Gene3D" id="1.25.40.10">
    <property type="entry name" value="Tetratricopeptide repeat domain"/>
    <property type="match status" value="1"/>
</dbReference>
<dbReference type="Proteomes" id="UP000242818">
    <property type="component" value="Unassembled WGS sequence"/>
</dbReference>
<dbReference type="SUPFAM" id="SSF48452">
    <property type="entry name" value="TPR-like"/>
    <property type="match status" value="1"/>
</dbReference>
<keyword evidence="1" id="KW-0802">TPR repeat</keyword>
<sequence>MMKPFFRYGTVSISLMIIFVFNACKNGKPIVDAAFVDSLQHIYTCDSLLASNQRNMDFWSGRIDSLRPGNINEMQYAATLVNRFKLAGNLQDLDKADVILKQVDATFAHTLAAPLLNLVSLSIMHHRFATADTFYQKACKIGVKAYQRNALGFDVNFELGKYEQAAGVLRNKDYIRDYNYFFRRSKLDHLNGEPDSAFSAMQQAVALAGKNPYLQNLAWSMLGDLAVHQKKLATAANDLKQAIRFNPGDMHSLLQLGWVALVQDNDTANANALFNLAVSRNKLPDPYYKMYQMAQWQHDENKIIYYANRFVKEASLPEYELMYDKYLIELYATVLNRPQNAVDVAFAELKNRATPQTYAWYAYSLLCNHQQEKAYQVFQQHIAGKPLEGIELYYVGKVLNSIRHGFDAAKCFEAAMQNKYDLSPYMIEDMEKML</sequence>
<dbReference type="AlphaFoldDB" id="A0A1C4EL91"/>
<feature type="repeat" description="TPR" evidence="1">
    <location>
        <begin position="216"/>
        <end position="249"/>
    </location>
</feature>
<dbReference type="EMBL" id="FMAR01000009">
    <property type="protein sequence ID" value="SCC44415.1"/>
    <property type="molecule type" value="Genomic_DNA"/>
</dbReference>
<dbReference type="PROSITE" id="PS50005">
    <property type="entry name" value="TPR"/>
    <property type="match status" value="1"/>
</dbReference>
<dbReference type="OrthoDB" id="1399920at2"/>
<reference evidence="2 3" key="1">
    <citation type="submission" date="2016-08" db="EMBL/GenBank/DDBJ databases">
        <authorList>
            <person name="Seilhamer J.J."/>
        </authorList>
    </citation>
    <scope>NUCLEOTIDE SEQUENCE [LARGE SCALE GENOMIC DNA]</scope>
    <source>
        <strain evidence="2 3">A37T2</strain>
    </source>
</reference>
<dbReference type="InterPro" id="IPR011990">
    <property type="entry name" value="TPR-like_helical_dom_sf"/>
</dbReference>
<evidence type="ECO:0000313" key="3">
    <source>
        <dbReference type="Proteomes" id="UP000242818"/>
    </source>
</evidence>
<name>A0A1C4EL91_9BACT</name>
<evidence type="ECO:0008006" key="4">
    <source>
        <dbReference type="Google" id="ProtNLM"/>
    </source>
</evidence>
<evidence type="ECO:0000313" key="2">
    <source>
        <dbReference type="EMBL" id="SCC44415.1"/>
    </source>
</evidence>
<protein>
    <recommendedName>
        <fullName evidence="4">Tetratricopeptide repeat-containing protein</fullName>
    </recommendedName>
</protein>